<evidence type="ECO:0000313" key="2">
    <source>
        <dbReference type="Proteomes" id="UP000826651"/>
    </source>
</evidence>
<reference evidence="1 2" key="1">
    <citation type="submission" date="2021-04" db="EMBL/GenBank/DDBJ databases">
        <title>Ruania sp. nov., isolated from sandy soil of mangrove forest.</title>
        <authorList>
            <person name="Ge X."/>
            <person name="Huang R."/>
            <person name="Liu W."/>
        </authorList>
    </citation>
    <scope>NUCLEOTIDE SEQUENCE [LARGE SCALE GENOMIC DNA]</scope>
    <source>
        <strain evidence="1 2">N2-46</strain>
    </source>
</reference>
<gene>
    <name evidence="1" type="ORF">KCQ71_23055</name>
</gene>
<keyword evidence="2" id="KW-1185">Reference proteome</keyword>
<proteinExistence type="predicted"/>
<sequence length="106" mass="11687">MAFEIPDACNLPTMQRPIRLAEFDELLTGSVRTYGRDSPTRLTLRLHRDARLEETVRDLAAREAQCCSFFGFTIAADGSDVVLGIEVPPQHASILDALQARSEAIA</sequence>
<accession>A0ABS7SH45</accession>
<evidence type="ECO:0008006" key="3">
    <source>
        <dbReference type="Google" id="ProtNLM"/>
    </source>
</evidence>
<dbReference type="RefSeq" id="WP_223410897.1">
    <property type="nucleotide sequence ID" value="NZ_JAGSHT010000023.1"/>
</dbReference>
<evidence type="ECO:0000313" key="1">
    <source>
        <dbReference type="EMBL" id="MBZ2199045.1"/>
    </source>
</evidence>
<organism evidence="1 2">
    <name type="scientific">Occultella gossypii</name>
    <dbReference type="NCBI Taxonomy" id="2800820"/>
    <lineage>
        <taxon>Bacteria</taxon>
        <taxon>Bacillati</taxon>
        <taxon>Actinomycetota</taxon>
        <taxon>Actinomycetes</taxon>
        <taxon>Micrococcales</taxon>
        <taxon>Ruaniaceae</taxon>
        <taxon>Occultella</taxon>
    </lineage>
</organism>
<protein>
    <recommendedName>
        <fullName evidence="3">Arsenate reductase</fullName>
    </recommendedName>
</protein>
<comment type="caution">
    <text evidence="1">The sequence shown here is derived from an EMBL/GenBank/DDBJ whole genome shotgun (WGS) entry which is preliminary data.</text>
</comment>
<dbReference type="EMBL" id="JAGSHT010000023">
    <property type="protein sequence ID" value="MBZ2199045.1"/>
    <property type="molecule type" value="Genomic_DNA"/>
</dbReference>
<name>A0ABS7SH45_9MICO</name>
<dbReference type="Proteomes" id="UP000826651">
    <property type="component" value="Unassembled WGS sequence"/>
</dbReference>